<gene>
    <name evidence="1" type="ORF">AWB91_08950</name>
</gene>
<keyword evidence="2" id="KW-1185">Reference proteome</keyword>
<name>A0ABX3VS03_9MYCO</name>
<evidence type="ECO:0000313" key="2">
    <source>
        <dbReference type="Proteomes" id="UP000193801"/>
    </source>
</evidence>
<accession>A0ABX3VS03</accession>
<evidence type="ECO:0000313" key="1">
    <source>
        <dbReference type="EMBL" id="ORW33244.1"/>
    </source>
</evidence>
<protein>
    <recommendedName>
        <fullName evidence="3">PE domain-containing protein</fullName>
    </recommendedName>
</protein>
<dbReference type="Proteomes" id="UP000193801">
    <property type="component" value="Unassembled WGS sequence"/>
</dbReference>
<proteinExistence type="predicted"/>
<sequence>MFSGVGAMFQQAVTESGQFGQQFAERLFAAAQAYEQADATFYVMTGNEGGSTPLAAMIDGFGFAVFGTNSQPSPLTKFLLTYGI</sequence>
<evidence type="ECO:0008006" key="3">
    <source>
        <dbReference type="Google" id="ProtNLM"/>
    </source>
</evidence>
<reference evidence="1 2" key="1">
    <citation type="journal article" date="2015" name="Emerg. Microbes Infect.">
        <title>Characterization of 17 strains belonging to the Mycobacterium simiae complex and description of Mycobacterium paraense sp. nov.</title>
        <authorList>
            <person name="Fusco da Costa A.R."/>
            <person name="Fedrizzi T."/>
            <person name="Lopes M.L."/>
            <person name="Pecorari M."/>
            <person name="Oliveira da Costa W.L."/>
            <person name="Giacobazzi E."/>
            <person name="da Costa Bahia J.R."/>
            <person name="De Sanctis V."/>
            <person name="Batista Lima K.V."/>
            <person name="Bertorelli R."/>
            <person name="Grottola A."/>
            <person name="Fabio A."/>
            <person name="Mariottini A."/>
            <person name="Ferretti P."/>
            <person name="Di Leva F."/>
            <person name="Fregni Serpini G."/>
            <person name="Tagliazucchi S."/>
            <person name="Rumpianesi F."/>
            <person name="Jousson O."/>
            <person name="Segata N."/>
            <person name="Tortoli E."/>
        </authorList>
    </citation>
    <scope>NUCLEOTIDE SEQUENCE [LARGE SCALE GENOMIC DNA]</scope>
    <source>
        <strain evidence="1 2">FI-07156</strain>
    </source>
</reference>
<dbReference type="EMBL" id="LQPK01000005">
    <property type="protein sequence ID" value="ORW33244.1"/>
    <property type="molecule type" value="Genomic_DNA"/>
</dbReference>
<comment type="caution">
    <text evidence="1">The sequence shown here is derived from an EMBL/GenBank/DDBJ whole genome shotgun (WGS) entry which is preliminary data.</text>
</comment>
<organism evidence="1 2">
    <name type="scientific">Mycobacterium paraense</name>
    <dbReference type="NCBI Taxonomy" id="767916"/>
    <lineage>
        <taxon>Bacteria</taxon>
        <taxon>Bacillati</taxon>
        <taxon>Actinomycetota</taxon>
        <taxon>Actinomycetes</taxon>
        <taxon>Mycobacteriales</taxon>
        <taxon>Mycobacteriaceae</taxon>
        <taxon>Mycobacterium</taxon>
        <taxon>Mycobacterium simiae complex</taxon>
    </lineage>
</organism>